<evidence type="ECO:0000256" key="4">
    <source>
        <dbReference type="ARBA" id="ARBA00022525"/>
    </source>
</evidence>
<keyword evidence="4" id="KW-0964">Secreted</keyword>
<feature type="region of interest" description="Disordered" evidence="8">
    <location>
        <begin position="106"/>
        <end position="458"/>
    </location>
</feature>
<feature type="compositionally biased region" description="Basic and acidic residues" evidence="8">
    <location>
        <begin position="217"/>
        <end position="230"/>
    </location>
</feature>
<feature type="non-terminal residue" evidence="10">
    <location>
        <position position="1"/>
    </location>
</feature>
<evidence type="ECO:0000256" key="8">
    <source>
        <dbReference type="SAM" id="MobiDB-lite"/>
    </source>
</evidence>
<keyword evidence="5" id="KW-1015">Disulfide bond</keyword>
<feature type="compositionally biased region" description="Acidic residues" evidence="8">
    <location>
        <begin position="256"/>
        <end position="270"/>
    </location>
</feature>
<comment type="subcellular location">
    <subcellularLocation>
        <location evidence="1">Cytoplasmic vesicle</location>
        <location evidence="1">Secretory vesicle</location>
    </subcellularLocation>
    <subcellularLocation>
        <location evidence="2">Secreted</location>
    </subcellularLocation>
</comment>
<feature type="compositionally biased region" description="Basic and acidic residues" evidence="8">
    <location>
        <begin position="435"/>
        <end position="451"/>
    </location>
</feature>
<dbReference type="PROSITE" id="PS00422">
    <property type="entry name" value="GRANINS_1"/>
    <property type="match status" value="1"/>
</dbReference>
<feature type="chain" id="PRO_5029450930" description="Chromogranin-A" evidence="9">
    <location>
        <begin position="20"/>
        <end position="477"/>
    </location>
</feature>
<organism evidence="10 11">
    <name type="scientific">Bombycilla garrulus</name>
    <name type="common">Bohemian waxwing</name>
    <name type="synonym">Lanius garrulus</name>
    <dbReference type="NCBI Taxonomy" id="125297"/>
    <lineage>
        <taxon>Eukaryota</taxon>
        <taxon>Metazoa</taxon>
        <taxon>Chordata</taxon>
        <taxon>Craniata</taxon>
        <taxon>Vertebrata</taxon>
        <taxon>Euteleostomi</taxon>
        <taxon>Archelosauria</taxon>
        <taxon>Archosauria</taxon>
        <taxon>Dinosauria</taxon>
        <taxon>Saurischia</taxon>
        <taxon>Theropoda</taxon>
        <taxon>Coelurosauria</taxon>
        <taxon>Aves</taxon>
        <taxon>Neognathae</taxon>
        <taxon>Neoaves</taxon>
        <taxon>Telluraves</taxon>
        <taxon>Australaves</taxon>
        <taxon>Passeriformes</taxon>
        <taxon>Bombycillidae</taxon>
        <taxon>Bombycilla</taxon>
    </lineage>
</organism>
<feature type="compositionally biased region" description="Basic and acidic residues" evidence="8">
    <location>
        <begin position="150"/>
        <end position="168"/>
    </location>
</feature>
<feature type="compositionally biased region" description="Acidic residues" evidence="8">
    <location>
        <begin position="331"/>
        <end position="340"/>
    </location>
</feature>
<feature type="compositionally biased region" description="Basic and acidic residues" evidence="8">
    <location>
        <begin position="238"/>
        <end position="255"/>
    </location>
</feature>
<evidence type="ECO:0000256" key="9">
    <source>
        <dbReference type="SAM" id="SignalP"/>
    </source>
</evidence>
<accession>A0A7L1LR19</accession>
<dbReference type="EMBL" id="VXBU01000720">
    <property type="protein sequence ID" value="NXN77504.1"/>
    <property type="molecule type" value="Genomic_DNA"/>
</dbReference>
<feature type="compositionally biased region" description="Acidic residues" evidence="8">
    <location>
        <begin position="278"/>
        <end position="298"/>
    </location>
</feature>
<evidence type="ECO:0000313" key="10">
    <source>
        <dbReference type="EMBL" id="NXN77504.1"/>
    </source>
</evidence>
<reference evidence="10 11" key="1">
    <citation type="submission" date="2019-09" db="EMBL/GenBank/DDBJ databases">
        <title>Bird 10,000 Genomes (B10K) Project - Family phase.</title>
        <authorList>
            <person name="Zhang G."/>
        </authorList>
    </citation>
    <scope>NUCLEOTIDE SEQUENCE [LARGE SCALE GENOMIC DNA]</scope>
    <source>
        <strain evidence="10">B10K-DU-002-23</strain>
        <tissue evidence="10">Muscle</tissue>
    </source>
</reference>
<dbReference type="GO" id="GO:0042583">
    <property type="term" value="C:chromaffin granule"/>
    <property type="evidence" value="ECO:0007669"/>
    <property type="project" value="TreeGrafter"/>
</dbReference>
<dbReference type="PANTHER" id="PTHR10583:SF1">
    <property type="entry name" value="CHROMOGRANIN-A"/>
    <property type="match status" value="1"/>
</dbReference>
<evidence type="ECO:0000256" key="5">
    <source>
        <dbReference type="ARBA" id="ARBA00023157"/>
    </source>
</evidence>
<comment type="caution">
    <text evidence="10">The sequence shown here is derived from an EMBL/GenBank/DDBJ whole genome shotgun (WGS) entry which is preliminary data.</text>
</comment>
<feature type="compositionally biased region" description="Acidic residues" evidence="8">
    <location>
        <begin position="176"/>
        <end position="185"/>
    </location>
</feature>
<dbReference type="GO" id="GO:0046676">
    <property type="term" value="P:negative regulation of insulin secretion"/>
    <property type="evidence" value="ECO:0007669"/>
    <property type="project" value="TreeGrafter"/>
</dbReference>
<dbReference type="PRINTS" id="PR00659">
    <property type="entry name" value="CHROMOGRANIN"/>
</dbReference>
<dbReference type="OrthoDB" id="9948620at2759"/>
<dbReference type="Proteomes" id="UP000532545">
    <property type="component" value="Unassembled WGS sequence"/>
</dbReference>
<evidence type="ECO:0000256" key="7">
    <source>
        <dbReference type="ARBA" id="ARBA00040787"/>
    </source>
</evidence>
<keyword evidence="6" id="KW-0968">Cytoplasmic vesicle</keyword>
<dbReference type="PANTHER" id="PTHR10583">
    <property type="entry name" value="CHROMOGRANIN"/>
    <property type="match status" value="1"/>
</dbReference>
<gene>
    <name evidence="10" type="primary">Chga</name>
    <name evidence="10" type="ORF">BOMGAR_R09751</name>
</gene>
<feature type="non-terminal residue" evidence="10">
    <location>
        <position position="477"/>
    </location>
</feature>
<dbReference type="InterPro" id="IPR018054">
    <property type="entry name" value="Chromogranin_CS"/>
</dbReference>
<dbReference type="GO" id="GO:0042742">
    <property type="term" value="P:defense response to bacterium"/>
    <property type="evidence" value="ECO:0007669"/>
    <property type="project" value="TreeGrafter"/>
</dbReference>
<evidence type="ECO:0000256" key="6">
    <source>
        <dbReference type="ARBA" id="ARBA00023329"/>
    </source>
</evidence>
<feature type="signal peptide" evidence="9">
    <location>
        <begin position="1"/>
        <end position="19"/>
    </location>
</feature>
<keyword evidence="9" id="KW-0732">Signal</keyword>
<evidence type="ECO:0000313" key="11">
    <source>
        <dbReference type="Proteomes" id="UP000532545"/>
    </source>
</evidence>
<sequence length="477" mass="54751">TMSRPELLAVLLLAVPAVSLPVTNDMNKGDTKVMKCIVEVISDTLSKPNPLPISDECLETLRGDERIISILRHQNLLKELQEIAAQEGTVTFPYFLLLDTGANERTQQQKKNSGFEDELSEVLESQNDKNKQREQPTRSLAELAAQKPQQNEDSREEGKNSLEEREPGPWDTEPVEKEDWEEAESNDIRDTGDNHRNKVLDKHIGKNFSEDEQQQQGHEEEEPRGSRDSLELEDEGEEPSKKGQEHSKEVAGERVEQEDDGDEAAEEDPTEAERSLDLAEEAEEAEDMQGGDNNDDEMGFGKDVRSSEEEEEEEEEEQPRALRGGRHRLEDEEMQGEEDSFQPRDAKSNEMDEESSREWEDTKRWNKMDELAKQLTSKKRMEENYSEEDPDRSMKKIFRSRKYAFSSPEEGVRKSWKRHSKEDSSEGGFPLAPMPEEKKDEEGSANRRTEDQELESLAAIEAELERVAHKLHELRRG</sequence>
<feature type="compositionally biased region" description="Acidic residues" evidence="8">
    <location>
        <begin position="308"/>
        <end position="317"/>
    </location>
</feature>
<dbReference type="Pfam" id="PF01271">
    <property type="entry name" value="Granin"/>
    <property type="match status" value="2"/>
</dbReference>
<dbReference type="GO" id="GO:0033604">
    <property type="term" value="P:negative regulation of catecholamine secretion"/>
    <property type="evidence" value="ECO:0007669"/>
    <property type="project" value="TreeGrafter"/>
</dbReference>
<comment type="similarity">
    <text evidence="3">Belongs to the chromogranin/secretogranin protein family.</text>
</comment>
<proteinExistence type="inferred from homology"/>
<name>A0A7L1LR19_BOMGA</name>
<dbReference type="PROSITE" id="PS00423">
    <property type="entry name" value="GRANINS_2"/>
    <property type="match status" value="1"/>
</dbReference>
<dbReference type="GO" id="GO:0005615">
    <property type="term" value="C:extracellular space"/>
    <property type="evidence" value="ECO:0007669"/>
    <property type="project" value="TreeGrafter"/>
</dbReference>
<feature type="compositionally biased region" description="Basic and acidic residues" evidence="8">
    <location>
        <begin position="126"/>
        <end position="136"/>
    </location>
</feature>
<protein>
    <recommendedName>
        <fullName evidence="7">Chromogranin-A</fullName>
    </recommendedName>
</protein>
<dbReference type="GO" id="GO:0030133">
    <property type="term" value="C:transport vesicle"/>
    <property type="evidence" value="ECO:0007669"/>
    <property type="project" value="UniProtKB-SubCell"/>
</dbReference>
<keyword evidence="11" id="KW-1185">Reference proteome</keyword>
<evidence type="ECO:0000256" key="1">
    <source>
        <dbReference type="ARBA" id="ARBA00004398"/>
    </source>
</evidence>
<evidence type="ECO:0000256" key="2">
    <source>
        <dbReference type="ARBA" id="ARBA00004613"/>
    </source>
</evidence>
<feature type="compositionally biased region" description="Basic and acidic residues" evidence="8">
    <location>
        <begin position="341"/>
        <end position="372"/>
    </location>
</feature>
<dbReference type="InterPro" id="IPR001819">
    <property type="entry name" value="Chromogranin_AB"/>
</dbReference>
<feature type="compositionally biased region" description="Basic and acidic residues" evidence="8">
    <location>
        <begin position="186"/>
        <end position="204"/>
    </location>
</feature>
<dbReference type="GO" id="GO:0086030">
    <property type="term" value="P:adenylate cyclase-activating adrenergic receptor signaling pathway involved in cardiac muscle relaxation"/>
    <property type="evidence" value="ECO:0007669"/>
    <property type="project" value="TreeGrafter"/>
</dbReference>
<dbReference type="InterPro" id="IPR001990">
    <property type="entry name" value="Granin"/>
</dbReference>
<dbReference type="AlphaFoldDB" id="A0A7L1LR19"/>
<evidence type="ECO:0000256" key="3">
    <source>
        <dbReference type="ARBA" id="ARBA00005723"/>
    </source>
</evidence>